<evidence type="ECO:0000256" key="1">
    <source>
        <dbReference type="ARBA" id="ARBA00023002"/>
    </source>
</evidence>
<dbReference type="NCBIfam" id="NF001696">
    <property type="entry name" value="PRK00451.1"/>
    <property type="match status" value="1"/>
</dbReference>
<dbReference type="PANTHER" id="PTHR42806">
    <property type="entry name" value="GLYCINE CLEAVAGE SYSTEM P-PROTEIN"/>
    <property type="match status" value="1"/>
</dbReference>
<dbReference type="EMBL" id="CP006939">
    <property type="protein sequence ID" value="AHC13458.1"/>
    <property type="molecule type" value="Genomic_DNA"/>
</dbReference>
<dbReference type="GO" id="GO:0004375">
    <property type="term" value="F:glycine dehydrogenase (decarboxylating) activity"/>
    <property type="evidence" value="ECO:0007669"/>
    <property type="project" value="UniProtKB-EC"/>
</dbReference>
<dbReference type="Pfam" id="PF02347">
    <property type="entry name" value="GDC-P"/>
    <property type="match status" value="1"/>
</dbReference>
<keyword evidence="1 3" id="KW-0560">Oxidoreductase</keyword>
<dbReference type="RefSeq" id="WP_024266391.1">
    <property type="nucleotide sequence ID" value="NC_023035.1"/>
</dbReference>
<dbReference type="Gene3D" id="3.40.640.10">
    <property type="entry name" value="Type I PLP-dependent aspartate aminotransferase-like (Major domain)"/>
    <property type="match status" value="1"/>
</dbReference>
<accession>V5WCE5</accession>
<dbReference type="PANTHER" id="PTHR42806:SF1">
    <property type="entry name" value="GLYCINE DEHYDROGENASE (DECARBOXYLATING)"/>
    <property type="match status" value="1"/>
</dbReference>
<protein>
    <submittedName>
        <fullName evidence="3">Glycine dehydrogenase [decarboxylating], glycine cleavage system P1 protein</fullName>
        <ecNumber evidence="3">1.4.4.2</ecNumber>
    </submittedName>
</protein>
<evidence type="ECO:0000313" key="4">
    <source>
        <dbReference type="Proteomes" id="UP000018680"/>
    </source>
</evidence>
<dbReference type="KEGG" id="slr:L21SP2_0012"/>
<dbReference type="eggNOG" id="COG0403">
    <property type="taxonomic scope" value="Bacteria"/>
</dbReference>
<dbReference type="PATRIC" id="fig|1307761.3.peg.12"/>
<dbReference type="Proteomes" id="UP000018680">
    <property type="component" value="Chromosome"/>
</dbReference>
<evidence type="ECO:0000313" key="3">
    <source>
        <dbReference type="EMBL" id="AHC13458.1"/>
    </source>
</evidence>
<organism evidence="3 4">
    <name type="scientific">Salinispira pacifica</name>
    <dbReference type="NCBI Taxonomy" id="1307761"/>
    <lineage>
        <taxon>Bacteria</taxon>
        <taxon>Pseudomonadati</taxon>
        <taxon>Spirochaetota</taxon>
        <taxon>Spirochaetia</taxon>
        <taxon>Spirochaetales</taxon>
        <taxon>Spirochaetaceae</taxon>
        <taxon>Salinispira</taxon>
    </lineage>
</organism>
<proteinExistence type="predicted"/>
<dbReference type="InterPro" id="IPR023010">
    <property type="entry name" value="GcvPA"/>
</dbReference>
<keyword evidence="4" id="KW-1185">Reference proteome</keyword>
<gene>
    <name evidence="3" type="ORF">L21SP2_0012</name>
</gene>
<sequence>MNFSGNEARRDEILSHLGHVKISDLFAQIPNKLLYPEIPLNTGLDEHSLRRHFQDLSDANASALGGIRFQGGGFYTHYIPSVVDYVSSMGSFTTAYTPYQAEVSQGTLQSLFEYQTYISEITGMENVNASHYDGATAYAEAFRMMYEANKRKGGRILVYSQISREYREILDTYLQFTDAVIEYRDLFESDANAAEIQLPEDCAALSVSLPDFHGRVADIRNLADRCKEAGILLHIHGDPLLLSVITPPGQLGADVYTGEGQVLGIPVNLGGPHLGIFAVSGKLLRKIPGRIAGETVDSNGKRGFVLALSTREQHIRRERASSNICTNQGLMALRALVYMSAMGRDGLQTVARKCIHNAHYLISGLRKLTGIEIDQPDALHFRELRVTCDYSVDKLMKYAESQGITPGIPVDENSILVSTTEIHGEDELDRLIELFKTFDQQEV</sequence>
<dbReference type="EC" id="1.4.4.2" evidence="3"/>
<dbReference type="STRING" id="1307761.L21SP2_0012"/>
<dbReference type="Gene3D" id="3.90.1150.10">
    <property type="entry name" value="Aspartate Aminotransferase, domain 1"/>
    <property type="match status" value="1"/>
</dbReference>
<reference evidence="3 4" key="1">
    <citation type="journal article" date="2015" name="Stand. Genomic Sci.">
        <title>Complete genome sequence and description of Salinispira pacifica gen. nov., sp. nov., a novel spirochaete isolated form a hypersaline microbial mat.</title>
        <authorList>
            <person name="Ben Hania W."/>
            <person name="Joseph M."/>
            <person name="Schumann P."/>
            <person name="Bunk B."/>
            <person name="Fiebig A."/>
            <person name="Sproer C."/>
            <person name="Klenk H.P."/>
            <person name="Fardeau M.L."/>
            <person name="Spring S."/>
        </authorList>
    </citation>
    <scope>NUCLEOTIDE SEQUENCE [LARGE SCALE GENOMIC DNA]</scope>
    <source>
        <strain evidence="3 4">L21-RPul-D2</strain>
    </source>
</reference>
<feature type="domain" description="Glycine cleavage system P-protein N-terminal" evidence="2">
    <location>
        <begin position="7"/>
        <end position="435"/>
    </location>
</feature>
<dbReference type="AlphaFoldDB" id="V5WCE5"/>
<dbReference type="InterPro" id="IPR015424">
    <property type="entry name" value="PyrdxlP-dep_Trfase"/>
</dbReference>
<dbReference type="HOGENOM" id="CLU_004620_0_2_12"/>
<dbReference type="OrthoDB" id="9771867at2"/>
<evidence type="ECO:0000259" key="2">
    <source>
        <dbReference type="Pfam" id="PF02347"/>
    </source>
</evidence>
<dbReference type="InterPro" id="IPR015421">
    <property type="entry name" value="PyrdxlP-dep_Trfase_major"/>
</dbReference>
<name>V5WCE5_9SPIO</name>
<dbReference type="InterPro" id="IPR049315">
    <property type="entry name" value="GDC-P_N"/>
</dbReference>
<dbReference type="GO" id="GO:0009116">
    <property type="term" value="P:nucleoside metabolic process"/>
    <property type="evidence" value="ECO:0007669"/>
    <property type="project" value="InterPro"/>
</dbReference>
<dbReference type="InterPro" id="IPR015422">
    <property type="entry name" value="PyrdxlP-dep_Trfase_small"/>
</dbReference>
<dbReference type="SUPFAM" id="SSF53383">
    <property type="entry name" value="PLP-dependent transferases"/>
    <property type="match status" value="1"/>
</dbReference>